<dbReference type="Pfam" id="PF00702">
    <property type="entry name" value="Hydrolase"/>
    <property type="match status" value="1"/>
</dbReference>
<dbReference type="SFLD" id="SFLDG01129">
    <property type="entry name" value="C1.5:_HAD__Beta-PGM__Phosphata"/>
    <property type="match status" value="1"/>
</dbReference>
<name>A0A6N7XTW2_9ACTN</name>
<proteinExistence type="predicted"/>
<keyword evidence="6" id="KW-1185">Reference proteome</keyword>
<keyword evidence="4" id="KW-0460">Magnesium</keyword>
<sequence length="240" mass="26555">MDAILFDIDDTLYDQAQPFAHAVRSVLGPVPAGDDELFDASRRHSGQVFAALSAGRLPTQGEYVRRMQQTMADFGVSIDRQTAIELQRAYSHDSGDAMSLSPTMAQVLDLCHRHAHLGVVSNGRDDRQRDKLRILGVYRWVRPEDVFVSDAMGVAKPDPAIFLRACRHMGVEPSRSLYVGDAFKVDVAGAHAAGIPAVWFNHRNREMPRGEQPAEHEVRSAEQLLSLMQSLLHDQGTKGA</sequence>
<dbReference type="InterPro" id="IPR006439">
    <property type="entry name" value="HAD-SF_hydro_IA"/>
</dbReference>
<dbReference type="PANTHER" id="PTHR46470:SF2">
    <property type="entry name" value="GLYCERALDEHYDE 3-PHOSPHATE PHOSPHATASE"/>
    <property type="match status" value="1"/>
</dbReference>
<dbReference type="InterPro" id="IPR051400">
    <property type="entry name" value="HAD-like_hydrolase"/>
</dbReference>
<dbReference type="SUPFAM" id="SSF56784">
    <property type="entry name" value="HAD-like"/>
    <property type="match status" value="1"/>
</dbReference>
<comment type="caution">
    <text evidence="5">The sequence shown here is derived from an EMBL/GenBank/DDBJ whole genome shotgun (WGS) entry which is preliminary data.</text>
</comment>
<dbReference type="NCBIfam" id="TIGR01549">
    <property type="entry name" value="HAD-SF-IA-v1"/>
    <property type="match status" value="1"/>
</dbReference>
<dbReference type="Proteomes" id="UP000469325">
    <property type="component" value="Unassembled WGS sequence"/>
</dbReference>
<keyword evidence="2" id="KW-0479">Metal-binding</keyword>
<dbReference type="InterPro" id="IPR023214">
    <property type="entry name" value="HAD_sf"/>
</dbReference>
<dbReference type="PANTHER" id="PTHR46470">
    <property type="entry name" value="N-ACYLNEURAMINATE-9-PHOSPHATASE"/>
    <property type="match status" value="1"/>
</dbReference>
<keyword evidence="3 5" id="KW-0378">Hydrolase</keyword>
<dbReference type="InterPro" id="IPR036412">
    <property type="entry name" value="HAD-like_sf"/>
</dbReference>
<evidence type="ECO:0000313" key="5">
    <source>
        <dbReference type="EMBL" id="MST73319.1"/>
    </source>
</evidence>
<reference evidence="5 6" key="1">
    <citation type="submission" date="2019-08" db="EMBL/GenBank/DDBJ databases">
        <title>In-depth cultivation of the pig gut microbiome towards novel bacterial diversity and tailored functional studies.</title>
        <authorList>
            <person name="Wylensek D."/>
            <person name="Hitch T.C.A."/>
            <person name="Clavel T."/>
        </authorList>
    </citation>
    <scope>NUCLEOTIDE SEQUENCE [LARGE SCALE GENOMIC DNA]</scope>
    <source>
        <strain evidence="5 6">CA-Schmier-601-WT-1</strain>
    </source>
</reference>
<dbReference type="GO" id="GO:0016791">
    <property type="term" value="F:phosphatase activity"/>
    <property type="evidence" value="ECO:0007669"/>
    <property type="project" value="TreeGrafter"/>
</dbReference>
<dbReference type="AlphaFoldDB" id="A0A6N7XTW2"/>
<gene>
    <name evidence="5" type="ORF">FYJ68_09420</name>
</gene>
<dbReference type="EMBL" id="VUNC01000008">
    <property type="protein sequence ID" value="MST73319.1"/>
    <property type="molecule type" value="Genomic_DNA"/>
</dbReference>
<dbReference type="RefSeq" id="WP_154436040.1">
    <property type="nucleotide sequence ID" value="NZ_VUNC01000008.1"/>
</dbReference>
<accession>A0A6N7XTW2</accession>
<comment type="cofactor">
    <cofactor evidence="1">
        <name>Mg(2+)</name>
        <dbReference type="ChEBI" id="CHEBI:18420"/>
    </cofactor>
</comment>
<dbReference type="SFLD" id="SFLDS00003">
    <property type="entry name" value="Haloacid_Dehalogenase"/>
    <property type="match status" value="1"/>
</dbReference>
<evidence type="ECO:0000256" key="3">
    <source>
        <dbReference type="ARBA" id="ARBA00022801"/>
    </source>
</evidence>
<evidence type="ECO:0000256" key="4">
    <source>
        <dbReference type="ARBA" id="ARBA00022842"/>
    </source>
</evidence>
<dbReference type="Gene3D" id="3.40.50.1000">
    <property type="entry name" value="HAD superfamily/HAD-like"/>
    <property type="match status" value="1"/>
</dbReference>
<dbReference type="PRINTS" id="PR00413">
    <property type="entry name" value="HADHALOGNASE"/>
</dbReference>
<dbReference type="GO" id="GO:0044281">
    <property type="term" value="P:small molecule metabolic process"/>
    <property type="evidence" value="ECO:0007669"/>
    <property type="project" value="UniProtKB-ARBA"/>
</dbReference>
<evidence type="ECO:0000256" key="1">
    <source>
        <dbReference type="ARBA" id="ARBA00001946"/>
    </source>
</evidence>
<protein>
    <submittedName>
        <fullName evidence="5">HAD family hydrolase</fullName>
    </submittedName>
</protein>
<dbReference type="GO" id="GO:0046872">
    <property type="term" value="F:metal ion binding"/>
    <property type="evidence" value="ECO:0007669"/>
    <property type="project" value="UniProtKB-KW"/>
</dbReference>
<organism evidence="5 6">
    <name type="scientific">Olsenella porci</name>
    <dbReference type="NCBI Taxonomy" id="2652279"/>
    <lineage>
        <taxon>Bacteria</taxon>
        <taxon>Bacillati</taxon>
        <taxon>Actinomycetota</taxon>
        <taxon>Coriobacteriia</taxon>
        <taxon>Coriobacteriales</taxon>
        <taxon>Atopobiaceae</taxon>
        <taxon>Olsenella</taxon>
    </lineage>
</organism>
<dbReference type="NCBIfam" id="TIGR01509">
    <property type="entry name" value="HAD-SF-IA-v3"/>
    <property type="match status" value="1"/>
</dbReference>
<evidence type="ECO:0000313" key="6">
    <source>
        <dbReference type="Proteomes" id="UP000469325"/>
    </source>
</evidence>
<evidence type="ECO:0000256" key="2">
    <source>
        <dbReference type="ARBA" id="ARBA00022723"/>
    </source>
</evidence>
<dbReference type="Gene3D" id="1.20.120.710">
    <property type="entry name" value="Haloacid dehalogenase hydrolase-like domain"/>
    <property type="match status" value="1"/>
</dbReference>